<evidence type="ECO:0000256" key="11">
    <source>
        <dbReference type="SAM" id="MobiDB-lite"/>
    </source>
</evidence>
<feature type="transmembrane region" description="Helical" evidence="12">
    <location>
        <begin position="359"/>
        <end position="380"/>
    </location>
</feature>
<feature type="transmembrane region" description="Helical" evidence="12">
    <location>
        <begin position="470"/>
        <end position="493"/>
    </location>
</feature>
<keyword evidence="8 12" id="KW-0472">Membrane</keyword>
<feature type="transmembrane region" description="Helical" evidence="12">
    <location>
        <begin position="2500"/>
        <end position="2523"/>
    </location>
</feature>
<feature type="transmembrane region" description="Helical" evidence="12">
    <location>
        <begin position="1868"/>
        <end position="1886"/>
    </location>
</feature>
<dbReference type="GO" id="GO:0008381">
    <property type="term" value="F:mechanosensitive monoatomic ion channel activity"/>
    <property type="evidence" value="ECO:0007669"/>
    <property type="project" value="InterPro"/>
</dbReference>
<dbReference type="Pfam" id="PF15917">
    <property type="entry name" value="Piezo_TM25-28"/>
    <property type="match status" value="1"/>
</dbReference>
<dbReference type="Pfam" id="PF24874">
    <property type="entry name" value="Piezo_THU9_anchor"/>
    <property type="match status" value="1"/>
</dbReference>
<feature type="transmembrane region" description="Helical" evidence="12">
    <location>
        <begin position="851"/>
        <end position="869"/>
    </location>
</feature>
<feature type="transmembrane region" description="Helical" evidence="12">
    <location>
        <begin position="582"/>
        <end position="603"/>
    </location>
</feature>
<feature type="transmembrane region" description="Helical" evidence="12">
    <location>
        <begin position="2257"/>
        <end position="2281"/>
    </location>
</feature>
<feature type="domain" description="Piezo THU9 and anchor" evidence="17">
    <location>
        <begin position="2043"/>
        <end position="2279"/>
    </location>
</feature>
<dbReference type="InterPro" id="IPR056770">
    <property type="entry name" value="Piezo_THU9_anchor"/>
</dbReference>
<name>A0AA47NQ75_MERPO</name>
<feature type="transmembrane region" description="Helical" evidence="12">
    <location>
        <begin position="130"/>
        <end position="155"/>
    </location>
</feature>
<evidence type="ECO:0000313" key="18">
    <source>
        <dbReference type="EMBL" id="KAK0134166.1"/>
    </source>
</evidence>
<evidence type="ECO:0000259" key="17">
    <source>
        <dbReference type="Pfam" id="PF24874"/>
    </source>
</evidence>
<dbReference type="Proteomes" id="UP001174136">
    <property type="component" value="Unassembled WGS sequence"/>
</dbReference>
<feature type="transmembrane region" description="Helical" evidence="12">
    <location>
        <begin position="2115"/>
        <end position="2134"/>
    </location>
</feature>
<dbReference type="PANTHER" id="PTHR47049:SF6">
    <property type="entry name" value="PIEZO-TYPE MECHANOSENSITIVE ION CHANNEL COMPONENT"/>
    <property type="match status" value="1"/>
</dbReference>
<feature type="transmembrane region" description="Helical" evidence="12">
    <location>
        <begin position="1085"/>
        <end position="1101"/>
    </location>
</feature>
<dbReference type="Pfam" id="PF12166">
    <property type="entry name" value="Piezo_cap"/>
    <property type="match status" value="2"/>
</dbReference>
<feature type="region of interest" description="Disordered" evidence="11">
    <location>
        <begin position="1954"/>
        <end position="1991"/>
    </location>
</feature>
<evidence type="ECO:0000256" key="4">
    <source>
        <dbReference type="ARBA" id="ARBA00022475"/>
    </source>
</evidence>
<keyword evidence="7" id="KW-0406">Ion transport</keyword>
<feature type="transmembrane region" description="Helical" evidence="12">
    <location>
        <begin position="964"/>
        <end position="986"/>
    </location>
</feature>
<dbReference type="InterPro" id="IPR027272">
    <property type="entry name" value="Piezo"/>
</dbReference>
<feature type="domain" description="Piezo non-specific cation channel cap" evidence="13">
    <location>
        <begin position="2377"/>
        <end position="2586"/>
    </location>
</feature>
<keyword evidence="5 12" id="KW-0812">Transmembrane</keyword>
<dbReference type="InterPro" id="IPR031334">
    <property type="entry name" value="Piezo_cap_dom"/>
</dbReference>
<dbReference type="InterPro" id="IPR056768">
    <property type="entry name" value="THU_Piezo"/>
</dbReference>
<dbReference type="InterPro" id="IPR056769">
    <property type="entry name" value="Piezo_TM1-24"/>
</dbReference>
<dbReference type="GO" id="GO:0005886">
    <property type="term" value="C:plasma membrane"/>
    <property type="evidence" value="ECO:0007669"/>
    <property type="project" value="UniProtKB-SubCell"/>
</dbReference>
<evidence type="ECO:0000256" key="7">
    <source>
        <dbReference type="ARBA" id="ARBA00023065"/>
    </source>
</evidence>
<feature type="domain" description="Piezo TM1-24" evidence="16">
    <location>
        <begin position="32"/>
        <end position="609"/>
    </location>
</feature>
<feature type="transmembrane region" description="Helical" evidence="12">
    <location>
        <begin position="499"/>
        <end position="519"/>
    </location>
</feature>
<dbReference type="Pfam" id="PF23188">
    <property type="entry name" value="THU_Piezo1"/>
    <property type="match status" value="1"/>
</dbReference>
<feature type="domain" description="Piezo transmembrane helical unit" evidence="15">
    <location>
        <begin position="1824"/>
        <end position="1944"/>
    </location>
</feature>
<feature type="transmembrane region" description="Helical" evidence="12">
    <location>
        <begin position="912"/>
        <end position="930"/>
    </location>
</feature>
<evidence type="ECO:0000313" key="19">
    <source>
        <dbReference type="Proteomes" id="UP001174136"/>
    </source>
</evidence>
<evidence type="ECO:0000256" key="12">
    <source>
        <dbReference type="SAM" id="Phobius"/>
    </source>
</evidence>
<reference evidence="18" key="1">
    <citation type="journal article" date="2023" name="Front. Mar. Sci.">
        <title>A new Merluccius polli reference genome to investigate the effects of global change in West African waters.</title>
        <authorList>
            <person name="Mateo J.L."/>
            <person name="Blanco-Fernandez C."/>
            <person name="Garcia-Vazquez E."/>
            <person name="Machado-Schiaffino G."/>
        </authorList>
    </citation>
    <scope>NUCLEOTIDE SEQUENCE</scope>
    <source>
        <strain evidence="18">C29</strain>
        <tissue evidence="18">Fin</tissue>
    </source>
</reference>
<feature type="transmembrane region" description="Helical" evidence="12">
    <location>
        <begin position="1137"/>
        <end position="1157"/>
    </location>
</feature>
<evidence type="ECO:0000259" key="14">
    <source>
        <dbReference type="Pfam" id="PF15917"/>
    </source>
</evidence>
<feature type="region of interest" description="Disordered" evidence="11">
    <location>
        <begin position="1370"/>
        <end position="1406"/>
    </location>
</feature>
<keyword evidence="4" id="KW-1003">Cell membrane</keyword>
<sequence>MEEAEEQEEEEEEEEEDESGAQRGEERREEKRGEETGEEVLLPEDGVMEEEEEEEQRGRLGRLGEQLSWLLSKIRHLIGHFMTTGGQILVTTLLGLTGIMLPSLSSGVYLVCFQTLCTVWSVYGSLPPLLFCCVCVSVSVFSAGHLLLLYCYQLQSVQEAVPPEDPYASVFGMVSLVSVDCSAPWWLRVNSALSWYHYTSPLLLLLLYYTVTTFCRMKVTSGNEEESTESGQPYRTDDIIDPNYLTSDITAERRREMWRSAHYNADLGLDLYASPHYSLSQSDTCIQEDDGIGWELEQEVSAASTAFNFLLKQSYICALIAMMAWSITYVSWFTCVLLLWSCALWMLRERRRYTMMSSAWLVAYGNLLLLLQYISCFAAVDAVPGLFLKKDVPCVELASKIICLLTFWLLLRQALTEKANAQKDAQLAKVSIRSTDEASRADEGERESATNQADILFLNRAQGGGQMESLVAVVSRMFVKYWIYVCGTMFFFVSFEGTIVVYKVIYMVLFLCCVALYQLNYERWRSWLRGFWVAVVVYSMMVLILIYTFQFPSSVTSWTYYTGLTTHRLEDIGLEKFSVPVLFTRIFIPTAFLLVCVLHLHYFHEPFLQLTDLKTVVNTHNSTITRLVHSEGSLEDLSFIPSLPFSLEEEGKWQEDDRKWQEDEKKWQDEPWRDGDTWLEEVEDKREYPCMWGRETPSDQMTGFRSSWRLVVERLTVLFLRLLLSLQKMQHLLWWLLELHIIKIVSAYIMWVAVKEVCLFNLVFVVSWAVALPCRVWRPLASSVCTVWTCVIAVSKMLYQLNAIQPLSYSSNCTMPGNGTAHLSSSLLYAAPVDPAQWVGLRKTDGKLLDYLRYNMVMLALLAFEVTIYRHQELYRLRSNIPPHPTRTLFHDITRQHLDDGLLNCMKYFANYFFYKFGLESCFLLVVNVIGQRMDLFAVGHAFGLITILSRRSRKQIALIWKKYCYFLSGLLCFQYLLCIGFPPAACKEYPWRSSDMDSNVVKWLFLPDYLTPPNPLFILYDFLLLLGASLQLLVFEEEVQLTYQVLAGDNREQDLHASNPIRQLRLNQAPNFIFCRSYLDMMKVIMFSYLFWFVLTIIFITGTTRISIFCMGYLVACFYFLLVGGDLLLKPIRIILVYWDCLIGYNIFVITMKNILSILACGYIKSLVSNHCWLIQLFSLACTIKGYTKPEQHSKQCELPSDEAGIIWDSICFCCLLLQRRVFTSEYFLHVVLDLRNTQLLASRGAELIEAATVKAVRERLEVEKHSMDLLKRQMERIKSRQQKFRRGKQRLLSNTDGRGDRKGRNQKEWWRPWVDHASMVRSGNYYLFETDSEEEEEKQEELLPDRSAFQFVYHAWVTDTRTALRARNKRKKGLSLPLSPPLSPTGAGEDGQTEDEEEEEEVPDNVLRRVSNVLRFWWVLLSAVLDSLNCWLKTLCQDHLNISTVLRIEHCMLTQQANQGTCPSRETIHVFYQQQMLRRSRESGLHSEGQDYVSHESQGQDYVPRESRGQDYVSHESEDVFITCVCRKTGEQASHHNSTLIDIDIKTDLMNASSIKPEMAVSPTVTVESQGLKVDSQQTSGTFRDVFPGMESVLGEAGFPGTENVLGEDTKAAAEILLKPEAQLAELVGIQSRHFAGVAKTSQRVRPKLSRMDRIHSSSSSSLEGSRTLGSTDDLDHHPPSTVHPPQTPKPPPLHTCTQPSPSSPPLASPVPCTQPSPSSPSLGSPVLPPSYSQALRLRSRQHRAGVQVETQVEGETEGPPLPEGNSSTSFPSHPRPQELTANDLLKNRMYYNEDLEASDRFYGNQPQLLQLCYALYNILVARSEMVCYLVMVLNHMVSASCLTLPLPVCVFLWAMLSVPRPSKKFWMTAIIYTEVTIVIKYFFQFGFFPFNQKMEVERSKPFHPPNILGVEKKDGYVLYDLLQLLALFFHRSILKCHGLWDQNVSMETNPLHQYTSPGSSPSSDDPPASSNEMKTKSSPLGSPEGSVCSQPSRSDLFLEKLKEAFISSKNYSVHRGVLLYGPIRDFFKALVQPEYSAVSDVYVAMFLADTIDFIIIVFGFWAFGKHSAAADITSSLSEDQVPEAFLVMVLIQFGTMVIDRALYLRKTVVGKLVFQVILVFGIHFWMFFILPSVTDRRFNHNCVAQLWYFVKCVYFGLSAYQIRSGYPTRVLGNFLTKSHNYLNLFLFQGFRMVPFLTELRAVMDWVWTDTTLSLSSWICVEDVYAHTFVLKCWRESERRYPQPRGQKKKRVVKYGMGGLIVLLLICIVWFPLLFMSLVKSVAGVVNKPLDVSLTITLGGYQPIFTMSAQQNQLKDLNEEDYHSFISLYSYTPNALQFFEAYTKEDVTVAELEGSSNSLWTISPPSRQNLSLGAKAELASGKHVKYLDDETRLNLIHLLSGNTSTPVVIGQVFPCFMRAPSDSNAKPIEQLYTEDSYMDILLALERSTNPSGEVQEWWIVDQPAHSLAPIRRPTSVIGRRGAGLELFVFSDKVSPPSLGFLAGYGIMGLYASVVLVIGKFVREFFSGISHSLMFEELPCVDRILKLCTDIFLVRETGELELEEELYAKLIFLYRSPETLIKWTRRTY</sequence>
<evidence type="ECO:0000256" key="8">
    <source>
        <dbReference type="ARBA" id="ARBA00023136"/>
    </source>
</evidence>
<feature type="transmembrane region" description="Helical" evidence="12">
    <location>
        <begin position="77"/>
        <end position="101"/>
    </location>
</feature>
<organism evidence="18 19">
    <name type="scientific">Merluccius polli</name>
    <name type="common">Benguela hake</name>
    <name type="synonym">Merluccius cadenati</name>
    <dbReference type="NCBI Taxonomy" id="89951"/>
    <lineage>
        <taxon>Eukaryota</taxon>
        <taxon>Metazoa</taxon>
        <taxon>Chordata</taxon>
        <taxon>Craniata</taxon>
        <taxon>Vertebrata</taxon>
        <taxon>Euteleostomi</taxon>
        <taxon>Actinopterygii</taxon>
        <taxon>Neopterygii</taxon>
        <taxon>Teleostei</taxon>
        <taxon>Neoteleostei</taxon>
        <taxon>Acanthomorphata</taxon>
        <taxon>Zeiogadaria</taxon>
        <taxon>Gadariae</taxon>
        <taxon>Gadiformes</taxon>
        <taxon>Gadoidei</taxon>
        <taxon>Merlucciidae</taxon>
        <taxon>Merluccius</taxon>
    </lineage>
</organism>
<feature type="transmembrane region" description="Helical" evidence="12">
    <location>
        <begin position="2044"/>
        <end position="2067"/>
    </location>
</feature>
<feature type="compositionally biased region" description="Acidic residues" evidence="11">
    <location>
        <begin position="36"/>
        <end position="55"/>
    </location>
</feature>
<keyword evidence="6 12" id="KW-1133">Transmembrane helix</keyword>
<evidence type="ECO:0000259" key="13">
    <source>
        <dbReference type="Pfam" id="PF12166"/>
    </source>
</evidence>
<keyword evidence="19" id="KW-1185">Reference proteome</keyword>
<feature type="region of interest" description="Disordered" evidence="11">
    <location>
        <begin position="1283"/>
        <end position="1306"/>
    </location>
</feature>
<feature type="region of interest" description="Disordered" evidence="11">
    <location>
        <begin position="1"/>
        <end position="59"/>
    </location>
</feature>
<feature type="region of interest" description="Disordered" evidence="11">
    <location>
        <begin position="1485"/>
        <end position="1507"/>
    </location>
</feature>
<evidence type="ECO:0000256" key="6">
    <source>
        <dbReference type="ARBA" id="ARBA00022989"/>
    </source>
</evidence>
<dbReference type="EMBL" id="JAOPHQ010005731">
    <property type="protein sequence ID" value="KAK0134166.1"/>
    <property type="molecule type" value="Genomic_DNA"/>
</dbReference>
<feature type="region of interest" description="Disordered" evidence="11">
    <location>
        <begin position="1640"/>
        <end position="1781"/>
    </location>
</feature>
<keyword evidence="9" id="KW-0407">Ion channel</keyword>
<feature type="transmembrane region" description="Helical" evidence="12">
    <location>
        <begin position="2087"/>
        <end position="2106"/>
    </location>
</feature>
<feature type="transmembrane region" description="Helical" evidence="12">
    <location>
        <begin position="1018"/>
        <end position="1036"/>
    </location>
</feature>
<feature type="compositionally biased region" description="Acidic residues" evidence="11">
    <location>
        <begin position="1"/>
        <end position="19"/>
    </location>
</feature>
<feature type="transmembrane region" description="Helical" evidence="12">
    <location>
        <begin position="2146"/>
        <end position="2163"/>
    </location>
</feature>
<feature type="transmembrane region" description="Helical" evidence="12">
    <location>
        <begin position="322"/>
        <end position="347"/>
    </location>
</feature>
<feature type="transmembrane region" description="Helical" evidence="12">
    <location>
        <begin position="1831"/>
        <end position="1856"/>
    </location>
</feature>
<evidence type="ECO:0000259" key="15">
    <source>
        <dbReference type="Pfam" id="PF23188"/>
    </source>
</evidence>
<proteinExistence type="inferred from homology"/>
<dbReference type="PANTHER" id="PTHR47049">
    <property type="entry name" value="PIEZO-TYPE MECHANOSENSITIVE ION CHANNEL HOMOLOG"/>
    <property type="match status" value="1"/>
</dbReference>
<feature type="transmembrane region" description="Helical" evidence="12">
    <location>
        <begin position="1107"/>
        <end position="1130"/>
    </location>
</feature>
<feature type="compositionally biased region" description="Low complexity" evidence="11">
    <location>
        <begin position="1959"/>
        <end position="1973"/>
    </location>
</feature>
<evidence type="ECO:0000256" key="1">
    <source>
        <dbReference type="ARBA" id="ARBA00004651"/>
    </source>
</evidence>
<feature type="transmembrane region" description="Helical" evidence="12">
    <location>
        <begin position="784"/>
        <end position="801"/>
    </location>
</feature>
<gene>
    <name evidence="18" type="primary">PIEZO2_2</name>
    <name evidence="18" type="ORF">N1851_030272</name>
</gene>
<feature type="transmembrane region" description="Helical" evidence="12">
    <location>
        <begin position="531"/>
        <end position="549"/>
    </location>
</feature>
<evidence type="ECO:0000256" key="9">
    <source>
        <dbReference type="ARBA" id="ARBA00023303"/>
    </source>
</evidence>
<dbReference type="Pfam" id="PF24871">
    <property type="entry name" value="Piezo_TM1-24"/>
    <property type="match status" value="1"/>
</dbReference>
<feature type="coiled-coil region" evidence="10">
    <location>
        <begin position="1255"/>
        <end position="1282"/>
    </location>
</feature>
<keyword evidence="3" id="KW-0813">Transport</keyword>
<comment type="subcellular location">
    <subcellularLocation>
        <location evidence="1">Cell membrane</location>
        <topology evidence="1">Multi-pass membrane protein</topology>
    </subcellularLocation>
</comment>
<protein>
    <submittedName>
        <fullName evidence="18">Piezo-type mechanosensitive ion channel component 2</fullName>
    </submittedName>
</protein>
<comment type="caution">
    <text evidence="18">The sequence shown here is derived from an EMBL/GenBank/DDBJ whole genome shotgun (WGS) entry which is preliminary data.</text>
</comment>
<evidence type="ECO:0000256" key="3">
    <source>
        <dbReference type="ARBA" id="ARBA00022448"/>
    </source>
</evidence>
<dbReference type="InterPro" id="IPR031805">
    <property type="entry name" value="Piezo_TM25-28"/>
</dbReference>
<feature type="compositionally biased region" description="Acidic residues" evidence="11">
    <location>
        <begin position="1393"/>
        <end position="1405"/>
    </location>
</feature>
<evidence type="ECO:0000259" key="16">
    <source>
        <dbReference type="Pfam" id="PF24871"/>
    </source>
</evidence>
<keyword evidence="10" id="KW-0175">Coiled coil</keyword>
<feature type="compositionally biased region" description="Low complexity" evidence="11">
    <location>
        <begin position="1659"/>
        <end position="1674"/>
    </location>
</feature>
<feature type="transmembrane region" description="Helical" evidence="12">
    <location>
        <begin position="732"/>
        <end position="753"/>
    </location>
</feature>
<evidence type="ECO:0000256" key="10">
    <source>
        <dbReference type="SAM" id="Coils"/>
    </source>
</evidence>
<evidence type="ECO:0000256" key="2">
    <source>
        <dbReference type="ARBA" id="ARBA00007821"/>
    </source>
</evidence>
<accession>A0AA47NQ75</accession>
<feature type="domain" description="Piezo non-specific cation channel cap" evidence="13">
    <location>
        <begin position="2317"/>
        <end position="2372"/>
    </location>
</feature>
<feature type="domain" description="Piezo TM25-28" evidence="14">
    <location>
        <begin position="1061"/>
        <end position="1371"/>
    </location>
</feature>
<evidence type="ECO:0000256" key="5">
    <source>
        <dbReference type="ARBA" id="ARBA00022692"/>
    </source>
</evidence>
<feature type="transmembrane region" description="Helical" evidence="12">
    <location>
        <begin position="392"/>
        <end position="411"/>
    </location>
</feature>
<feature type="compositionally biased region" description="Basic and acidic residues" evidence="11">
    <location>
        <begin position="23"/>
        <end position="35"/>
    </location>
</feature>
<comment type="similarity">
    <text evidence="2">Belongs to the PIEZO (TC 1.A.75) family.</text>
</comment>
<feature type="compositionally biased region" description="Pro residues" evidence="11">
    <location>
        <begin position="1684"/>
        <end position="1696"/>
    </location>
</feature>
<feature type="compositionally biased region" description="Pro residues" evidence="11">
    <location>
        <begin position="1704"/>
        <end position="1721"/>
    </location>
</feature>